<name>A0A5C4R2W5_9RHOB</name>
<keyword evidence="2" id="KW-1185">Reference proteome</keyword>
<dbReference type="Proteomes" id="UP000304880">
    <property type="component" value="Unassembled WGS sequence"/>
</dbReference>
<evidence type="ECO:0000313" key="1">
    <source>
        <dbReference type="EMBL" id="TNH38303.1"/>
    </source>
</evidence>
<proteinExistence type="predicted"/>
<dbReference type="RefSeq" id="WP_139599252.1">
    <property type="nucleotide sequence ID" value="NZ_VDDC01000033.1"/>
</dbReference>
<dbReference type="EMBL" id="VDDC01000033">
    <property type="protein sequence ID" value="TNH38303.1"/>
    <property type="molecule type" value="Genomic_DNA"/>
</dbReference>
<evidence type="ECO:0000313" key="2">
    <source>
        <dbReference type="Proteomes" id="UP000304880"/>
    </source>
</evidence>
<comment type="caution">
    <text evidence="1">The sequence shown here is derived from an EMBL/GenBank/DDBJ whole genome shotgun (WGS) entry which is preliminary data.</text>
</comment>
<sequence>MNFETLKARALGLDGRLVEDELYRIVWEEIERGEMDKAAKARATAEAGSDEGQLRGAYIRYRVRRLKDELELYARENRMGPTKAAVAAPMAKASKQTCSLCGEKLGFFNKTSTSMCKSCHTNVTTINRR</sequence>
<organism evidence="1 2">
    <name type="scientific">Paracoccus haeundaensis</name>
    <dbReference type="NCBI Taxonomy" id="225362"/>
    <lineage>
        <taxon>Bacteria</taxon>
        <taxon>Pseudomonadati</taxon>
        <taxon>Pseudomonadota</taxon>
        <taxon>Alphaproteobacteria</taxon>
        <taxon>Rhodobacterales</taxon>
        <taxon>Paracoccaceae</taxon>
        <taxon>Paracoccus</taxon>
    </lineage>
</organism>
<dbReference type="InterPro" id="IPR013083">
    <property type="entry name" value="Znf_RING/FYVE/PHD"/>
</dbReference>
<gene>
    <name evidence="1" type="ORF">FHD67_15675</name>
</gene>
<accession>A0A5C4R2W5</accession>
<reference evidence="1 2" key="1">
    <citation type="submission" date="2019-06" db="EMBL/GenBank/DDBJ databases">
        <authorList>
            <person name="Li J."/>
        </authorList>
    </citation>
    <scope>NUCLEOTIDE SEQUENCE [LARGE SCALE GENOMIC DNA]</scope>
    <source>
        <strain evidence="1 2">CGMCC 1.8012</strain>
    </source>
</reference>
<dbReference type="Gene3D" id="3.30.40.10">
    <property type="entry name" value="Zinc/RING finger domain, C3HC4 (zinc finger)"/>
    <property type="match status" value="1"/>
</dbReference>
<dbReference type="AlphaFoldDB" id="A0A5C4R2W5"/>
<protein>
    <submittedName>
        <fullName evidence="1">Uncharacterized protein</fullName>
    </submittedName>
</protein>